<evidence type="ECO:0000313" key="2">
    <source>
        <dbReference type="Proteomes" id="UP000176288"/>
    </source>
</evidence>
<gene>
    <name evidence="1" type="ORF">BK816_05185</name>
</gene>
<evidence type="ECO:0000313" key="1">
    <source>
        <dbReference type="EMBL" id="AOZ73477.1"/>
    </source>
</evidence>
<dbReference type="AlphaFoldDB" id="A0A1D9MMF0"/>
<sequence>MRTNFAFGAGAVVQEFYFDDDCDQAIRTAIEAETKEELVDEDYSDMVDGAIIWWRAEDGEVEDLTDLLVDAASNLDGSGTLWVLTPKAGDEQHVPPFEVNEAAKVAGLNATTATALGKRWAGTRLTSRGRA</sequence>
<dbReference type="OrthoDB" id="5185945at2"/>
<proteinExistence type="predicted"/>
<dbReference type="InterPro" id="IPR021412">
    <property type="entry name" value="DUF3052"/>
</dbReference>
<name>A0A1D9MMF0_9ACTO</name>
<dbReference type="STRING" id="1912795.BK816_05185"/>
<dbReference type="KEGG" id="avu:BK816_05185"/>
<protein>
    <recommendedName>
        <fullName evidence="3">DUF3052 domain-containing protein</fullName>
    </recommendedName>
</protein>
<reference evidence="1 2" key="1">
    <citation type="submission" date="2016-10" db="EMBL/GenBank/DDBJ databases">
        <title>Actinomyces aegypiusis sp. nov., isolated from the Aegypius monachus in Qinghai Tibet Plateau China.</title>
        <authorList>
            <person name="Wang Y."/>
        </authorList>
    </citation>
    <scope>NUCLEOTIDE SEQUENCE [LARGE SCALE GENOMIC DNA]</scope>
    <source>
        <strain evidence="1 2">VUL4_3</strain>
    </source>
</reference>
<keyword evidence="2" id="KW-1185">Reference proteome</keyword>
<dbReference type="EMBL" id="CP017812">
    <property type="protein sequence ID" value="AOZ73477.1"/>
    <property type="molecule type" value="Genomic_DNA"/>
</dbReference>
<accession>A0A1D9MMF0</accession>
<organism evidence="1 2">
    <name type="scientific">Boudabousia tangfeifanii</name>
    <dbReference type="NCBI Taxonomy" id="1912795"/>
    <lineage>
        <taxon>Bacteria</taxon>
        <taxon>Bacillati</taxon>
        <taxon>Actinomycetota</taxon>
        <taxon>Actinomycetes</taxon>
        <taxon>Actinomycetales</taxon>
        <taxon>Actinomycetaceae</taxon>
        <taxon>Boudabousia</taxon>
    </lineage>
</organism>
<dbReference type="Proteomes" id="UP000176288">
    <property type="component" value="Chromosome"/>
</dbReference>
<evidence type="ECO:0008006" key="3">
    <source>
        <dbReference type="Google" id="ProtNLM"/>
    </source>
</evidence>
<dbReference type="Pfam" id="PF11253">
    <property type="entry name" value="DUF3052"/>
    <property type="match status" value="1"/>
</dbReference>